<dbReference type="AlphaFoldDB" id="A0A401RXA9"/>
<keyword evidence="3" id="KW-1185">Reference proteome</keyword>
<evidence type="ECO:0000313" key="2">
    <source>
        <dbReference type="EMBL" id="GCC22787.1"/>
    </source>
</evidence>
<reference evidence="2 3" key="1">
    <citation type="journal article" date="2018" name="Nat. Ecol. Evol.">
        <title>Shark genomes provide insights into elasmobranch evolution and the origin of vertebrates.</title>
        <authorList>
            <person name="Hara Y"/>
            <person name="Yamaguchi K"/>
            <person name="Onimaru K"/>
            <person name="Kadota M"/>
            <person name="Koyanagi M"/>
            <person name="Keeley SD"/>
            <person name="Tatsumi K"/>
            <person name="Tanaka K"/>
            <person name="Motone F"/>
            <person name="Kageyama Y"/>
            <person name="Nozu R"/>
            <person name="Adachi N"/>
            <person name="Nishimura O"/>
            <person name="Nakagawa R"/>
            <person name="Tanegashima C"/>
            <person name="Kiyatake I"/>
            <person name="Matsumoto R"/>
            <person name="Murakumo K"/>
            <person name="Nishida K"/>
            <person name="Terakita A"/>
            <person name="Kuratani S"/>
            <person name="Sato K"/>
            <person name="Hyodo S Kuraku.S."/>
        </authorList>
    </citation>
    <scope>NUCLEOTIDE SEQUENCE [LARGE SCALE GENOMIC DNA]</scope>
</reference>
<sequence>MGRPINLFKRAPAVERQLGSIPATEFPRQIPGVPRGGDEGEIGGGHLGLKNVTADGVRVVPGVRHRSRTLLREVVLGRRPLPHQGDGGWSGAANRP</sequence>
<name>A0A401RXA9_CHIPU</name>
<proteinExistence type="predicted"/>
<dbReference type="Proteomes" id="UP000287033">
    <property type="component" value="Unassembled WGS sequence"/>
</dbReference>
<protein>
    <submittedName>
        <fullName evidence="2">Uncharacterized protein</fullName>
    </submittedName>
</protein>
<feature type="region of interest" description="Disordered" evidence="1">
    <location>
        <begin position="25"/>
        <end position="48"/>
    </location>
</feature>
<comment type="caution">
    <text evidence="2">The sequence shown here is derived from an EMBL/GenBank/DDBJ whole genome shotgun (WGS) entry which is preliminary data.</text>
</comment>
<gene>
    <name evidence="2" type="ORF">chiPu_0001177</name>
</gene>
<accession>A0A401RXA9</accession>
<evidence type="ECO:0000256" key="1">
    <source>
        <dbReference type="SAM" id="MobiDB-lite"/>
    </source>
</evidence>
<dbReference type="EMBL" id="BEZZ01000017">
    <property type="protein sequence ID" value="GCC22787.1"/>
    <property type="molecule type" value="Genomic_DNA"/>
</dbReference>
<organism evidence="2 3">
    <name type="scientific">Chiloscyllium punctatum</name>
    <name type="common">Brownbanded bambooshark</name>
    <name type="synonym">Hemiscyllium punctatum</name>
    <dbReference type="NCBI Taxonomy" id="137246"/>
    <lineage>
        <taxon>Eukaryota</taxon>
        <taxon>Metazoa</taxon>
        <taxon>Chordata</taxon>
        <taxon>Craniata</taxon>
        <taxon>Vertebrata</taxon>
        <taxon>Chondrichthyes</taxon>
        <taxon>Elasmobranchii</taxon>
        <taxon>Galeomorphii</taxon>
        <taxon>Galeoidea</taxon>
        <taxon>Orectolobiformes</taxon>
        <taxon>Hemiscylliidae</taxon>
        <taxon>Chiloscyllium</taxon>
    </lineage>
</organism>
<evidence type="ECO:0000313" key="3">
    <source>
        <dbReference type="Proteomes" id="UP000287033"/>
    </source>
</evidence>